<reference evidence="6 7" key="1">
    <citation type="submission" date="2020-04" db="EMBL/GenBank/DDBJ databases">
        <title>MicrobeNet Type strains.</title>
        <authorList>
            <person name="Nicholson A.C."/>
        </authorList>
    </citation>
    <scope>NUCLEOTIDE SEQUENCE [LARGE SCALE GENOMIC DNA]</scope>
    <source>
        <strain evidence="6 7">DSM 44113</strain>
    </source>
</reference>
<dbReference type="Gene3D" id="3.30.1120.10">
    <property type="match status" value="1"/>
</dbReference>
<evidence type="ECO:0000256" key="2">
    <source>
        <dbReference type="ARBA" id="ARBA00022723"/>
    </source>
</evidence>
<dbReference type="PANTHER" id="PTHR42693:SF53">
    <property type="entry name" value="ENDO-4-O-SULFATASE"/>
    <property type="match status" value="1"/>
</dbReference>
<comment type="caution">
    <text evidence="6">The sequence shown here is derived from an EMBL/GenBank/DDBJ whole genome shotgun (WGS) entry which is preliminary data.</text>
</comment>
<protein>
    <submittedName>
        <fullName evidence="6">Arylsulfatase</fullName>
    </submittedName>
</protein>
<feature type="domain" description="Sulfatase N-terminal" evidence="5">
    <location>
        <begin position="3"/>
        <end position="411"/>
    </location>
</feature>
<dbReference type="SUPFAM" id="SSF53649">
    <property type="entry name" value="Alkaline phosphatase-like"/>
    <property type="match status" value="1"/>
</dbReference>
<dbReference type="PROSITE" id="PS00149">
    <property type="entry name" value="SULFATASE_2"/>
    <property type="match status" value="1"/>
</dbReference>
<dbReference type="CDD" id="cd16025">
    <property type="entry name" value="PAS_like"/>
    <property type="match status" value="1"/>
</dbReference>
<name>A0A846WYT7_9ACTN</name>
<evidence type="ECO:0000259" key="5">
    <source>
        <dbReference type="Pfam" id="PF00884"/>
    </source>
</evidence>
<comment type="similarity">
    <text evidence="1">Belongs to the sulfatase family.</text>
</comment>
<evidence type="ECO:0000256" key="4">
    <source>
        <dbReference type="ARBA" id="ARBA00022837"/>
    </source>
</evidence>
<gene>
    <name evidence="6" type="ORF">HF999_02155</name>
</gene>
<keyword evidence="4" id="KW-0106">Calcium</keyword>
<organism evidence="6 7">
    <name type="scientific">Tsukamurella spumae</name>
    <dbReference type="NCBI Taxonomy" id="44753"/>
    <lineage>
        <taxon>Bacteria</taxon>
        <taxon>Bacillati</taxon>
        <taxon>Actinomycetota</taxon>
        <taxon>Actinomycetes</taxon>
        <taxon>Mycobacteriales</taxon>
        <taxon>Tsukamurellaceae</taxon>
        <taxon>Tsukamurella</taxon>
    </lineage>
</organism>
<evidence type="ECO:0000313" key="7">
    <source>
        <dbReference type="Proteomes" id="UP000582646"/>
    </source>
</evidence>
<dbReference type="GO" id="GO:0004065">
    <property type="term" value="F:arylsulfatase activity"/>
    <property type="evidence" value="ECO:0007669"/>
    <property type="project" value="TreeGrafter"/>
</dbReference>
<dbReference type="RefSeq" id="WP_168544296.1">
    <property type="nucleotide sequence ID" value="NZ_BAAAKS010000025.1"/>
</dbReference>
<dbReference type="InterPro" id="IPR017850">
    <property type="entry name" value="Alkaline_phosphatase_core_sf"/>
</dbReference>
<keyword evidence="2" id="KW-0479">Metal-binding</keyword>
<dbReference type="InterPro" id="IPR050738">
    <property type="entry name" value="Sulfatase"/>
</dbReference>
<dbReference type="AlphaFoldDB" id="A0A846WYT7"/>
<dbReference type="Gene3D" id="3.40.720.10">
    <property type="entry name" value="Alkaline Phosphatase, subunit A"/>
    <property type="match status" value="1"/>
</dbReference>
<dbReference type="InterPro" id="IPR000917">
    <property type="entry name" value="Sulfatase_N"/>
</dbReference>
<dbReference type="PANTHER" id="PTHR42693">
    <property type="entry name" value="ARYLSULFATASE FAMILY MEMBER"/>
    <property type="match status" value="1"/>
</dbReference>
<keyword evidence="3" id="KW-0378">Hydrolase</keyword>
<keyword evidence="7" id="KW-1185">Reference proteome</keyword>
<proteinExistence type="inferred from homology"/>
<evidence type="ECO:0000256" key="1">
    <source>
        <dbReference type="ARBA" id="ARBA00008779"/>
    </source>
</evidence>
<evidence type="ECO:0000313" key="6">
    <source>
        <dbReference type="EMBL" id="NKY17182.1"/>
    </source>
</evidence>
<dbReference type="Pfam" id="PF00884">
    <property type="entry name" value="Sulfatase"/>
    <property type="match status" value="1"/>
</dbReference>
<accession>A0A846WYT7</accession>
<evidence type="ECO:0000256" key="3">
    <source>
        <dbReference type="ARBA" id="ARBA00022801"/>
    </source>
</evidence>
<sequence>MTNVVLVVADDLGYSDLGCYGGEIRTPRLDRIGRNGVRLNNFYNTARCSPSRASLLTGLHPHRTGIGVLTSNDAPRGYLGSLNDSCLTAAEVFADGGYRTGLSGKWHLSSQVWEADDSWPTRRGFQHFYGTISGCGSYYAPSTLTVGEENADARIDPGFFYTDSIADDAVAFIDREAGSPFFLYVAFTAPHWPLHAAEDEIASYDGVYDVGWDELRRRRLDRMTAEGVLPVGTALSDRDPAQPAWEDTDHRDWEVRRMQTYAAMVERMDAGVGRIEEALRRHEVWDDTLFVFLSDNGASAEEIGDDPEYLAGIRARPEIFPSTTRDGREVRIGNRPSITPGAEDTYASYGQPWANLSNTPFRFYKRWVHEGGIATPFLAHWPDGGLATGTVVSDPAQLVDVLPTLLDATGVPMAAQRRGVTVPEPAGTSLLGALRGAGRQPRSQYWEHIGNAAVRDGRWKLVREYPGPWELYDLQDDRTELHDLSDQRPDLVEALASRWSDWASVNGVKPWDEVIALYRDRGQTSTDAKG</sequence>
<dbReference type="EMBL" id="JAAXOQ010000002">
    <property type="protein sequence ID" value="NKY17182.1"/>
    <property type="molecule type" value="Genomic_DNA"/>
</dbReference>
<dbReference type="InterPro" id="IPR024607">
    <property type="entry name" value="Sulfatase_CS"/>
</dbReference>
<dbReference type="GO" id="GO:0046872">
    <property type="term" value="F:metal ion binding"/>
    <property type="evidence" value="ECO:0007669"/>
    <property type="project" value="UniProtKB-KW"/>
</dbReference>
<dbReference type="Proteomes" id="UP000582646">
    <property type="component" value="Unassembled WGS sequence"/>
</dbReference>